<keyword evidence="2" id="KW-1185">Reference proteome</keyword>
<protein>
    <submittedName>
        <fullName evidence="1">Uncharacterized protein</fullName>
    </submittedName>
</protein>
<proteinExistence type="predicted"/>
<organism evidence="1 2">
    <name type="scientific">Phaeosphaeria nodorum (strain SN15 / ATCC MYA-4574 / FGSC 10173)</name>
    <name type="common">Glume blotch fungus</name>
    <name type="synonym">Parastagonospora nodorum</name>
    <dbReference type="NCBI Taxonomy" id="321614"/>
    <lineage>
        <taxon>Eukaryota</taxon>
        <taxon>Fungi</taxon>
        <taxon>Dikarya</taxon>
        <taxon>Ascomycota</taxon>
        <taxon>Pezizomycotina</taxon>
        <taxon>Dothideomycetes</taxon>
        <taxon>Pleosporomycetidae</taxon>
        <taxon>Pleosporales</taxon>
        <taxon>Pleosporineae</taxon>
        <taxon>Phaeosphaeriaceae</taxon>
        <taxon>Parastagonospora</taxon>
    </lineage>
</organism>
<gene>
    <name evidence="1" type="ORF">JI435_073000</name>
</gene>
<feature type="non-terminal residue" evidence="1">
    <location>
        <position position="1"/>
    </location>
</feature>
<dbReference type="EMBL" id="CP069026">
    <property type="protein sequence ID" value="QRC94010.1"/>
    <property type="molecule type" value="Genomic_DNA"/>
</dbReference>
<accession>A0A7U2EZS5</accession>
<name>A0A7U2EZS5_PHANO</name>
<dbReference type="AlphaFoldDB" id="A0A7U2EZS5"/>
<evidence type="ECO:0000313" key="2">
    <source>
        <dbReference type="Proteomes" id="UP000663193"/>
    </source>
</evidence>
<dbReference type="Proteomes" id="UP000663193">
    <property type="component" value="Chromosome 4"/>
</dbReference>
<sequence>PHRGPLQRVASPCGTPLMDIWRTRYVTRPLHMQRADYAMERRRRVASHSRWTRQHVARRMCMSRTHQRWKSAFLAHVSRISPWPQPHATWANCRFSAASKFAMTSVLWRTSRGEACMPILQTVIVCASMPNRGLEQAGFTPCVGCLQQARRVMALSLGLQGKFALLGLELEPTARQGRVRVKVVRVQGRLRN</sequence>
<reference evidence="2" key="1">
    <citation type="journal article" date="2021" name="BMC Genomics">
        <title>Chromosome-level genome assembly and manually-curated proteome of model necrotroph Parastagonospora nodorum Sn15 reveals a genome-wide trove of candidate effector homologs, and redundancy of virulence-related functions within an accessory chromosome.</title>
        <authorList>
            <person name="Bertazzoni S."/>
            <person name="Jones D.A.B."/>
            <person name="Phan H.T."/>
            <person name="Tan K.-C."/>
            <person name="Hane J.K."/>
        </authorList>
    </citation>
    <scope>NUCLEOTIDE SEQUENCE [LARGE SCALE GENOMIC DNA]</scope>
    <source>
        <strain evidence="2">SN15 / ATCC MYA-4574 / FGSC 10173)</strain>
    </source>
</reference>
<evidence type="ECO:0000313" key="1">
    <source>
        <dbReference type="EMBL" id="QRC94010.1"/>
    </source>
</evidence>
<dbReference type="VEuPathDB" id="FungiDB:JI435_073000"/>